<keyword evidence="2" id="KW-1185">Reference proteome</keyword>
<dbReference type="KEGG" id="amic:Ami3637_10135"/>
<gene>
    <name evidence="1" type="ORF">Ami3637_10135</name>
</gene>
<dbReference type="RefSeq" id="WP_162362475.1">
    <property type="nucleotide sequence ID" value="NZ_CP047591.1"/>
</dbReference>
<accession>A0A6P1MKY6</accession>
<evidence type="ECO:0008006" key="3">
    <source>
        <dbReference type="Google" id="ProtNLM"/>
    </source>
</evidence>
<name>A0A6P1MKY6_9FIRM</name>
<dbReference type="AlphaFoldDB" id="A0A6P1MKY6"/>
<sequence>MILDIYEKCNADKGCHERWERWESHRDEISAVLNERIFSAEKIKNAIILGAGRCEDIDLKFLLKHVESLTLVDYDYNSMEKAIERQQLDREESDKVTLKGNVEFTGFYKEEFINEVIDKIKREESPESVVQFITAHLSSINSGLSQSLDNNKYSLVISGAVHSQLIVPYTQIAALNEDYTGQLMLEAGNIANTLAENYNKNLFSLVGEKGWLFSYFDVMELSESNNTLQYEEIINGLLVQNEYQKIDEFFLQNGGVAGARHGYNHLFQLARQYNPFEKCWIWQFRDNKKYYIRSLCVNKV</sequence>
<protein>
    <recommendedName>
        <fullName evidence="3">Class I SAM-dependent methyltransferase</fullName>
    </recommendedName>
</protein>
<dbReference type="EMBL" id="CP047591">
    <property type="protein sequence ID" value="QHI72708.1"/>
    <property type="molecule type" value="Genomic_DNA"/>
</dbReference>
<dbReference type="Proteomes" id="UP000463883">
    <property type="component" value="Chromosome"/>
</dbReference>
<organism evidence="1 2">
    <name type="scientific">Aminipila terrae</name>
    <dbReference type="NCBI Taxonomy" id="2697030"/>
    <lineage>
        <taxon>Bacteria</taxon>
        <taxon>Bacillati</taxon>
        <taxon>Bacillota</taxon>
        <taxon>Clostridia</taxon>
        <taxon>Peptostreptococcales</taxon>
        <taxon>Anaerovoracaceae</taxon>
        <taxon>Aminipila</taxon>
    </lineage>
</organism>
<evidence type="ECO:0000313" key="1">
    <source>
        <dbReference type="EMBL" id="QHI72708.1"/>
    </source>
</evidence>
<evidence type="ECO:0000313" key="2">
    <source>
        <dbReference type="Proteomes" id="UP000463883"/>
    </source>
</evidence>
<reference evidence="1 2" key="1">
    <citation type="submission" date="2020-01" db="EMBL/GenBank/DDBJ databases">
        <title>Genomic analysis of Aminipila sp. CBA3637.</title>
        <authorList>
            <person name="Kim Y.B."/>
            <person name="Roh S.W."/>
        </authorList>
    </citation>
    <scope>NUCLEOTIDE SEQUENCE [LARGE SCALE GENOMIC DNA]</scope>
    <source>
        <strain evidence="1 2">CBA3637</strain>
    </source>
</reference>
<proteinExistence type="predicted"/>